<dbReference type="InterPro" id="IPR000209">
    <property type="entry name" value="Peptidase_S8/S53_dom"/>
</dbReference>
<feature type="compositionally biased region" description="Pro residues" evidence="7">
    <location>
        <begin position="43"/>
        <end position="53"/>
    </location>
</feature>
<evidence type="ECO:0000256" key="4">
    <source>
        <dbReference type="ARBA" id="ARBA00022825"/>
    </source>
</evidence>
<dbReference type="PROSITE" id="PS51892">
    <property type="entry name" value="SUBTILASE"/>
    <property type="match status" value="1"/>
</dbReference>
<feature type="chain" id="PRO_5011707241" evidence="8">
    <location>
        <begin position="25"/>
        <end position="672"/>
    </location>
</feature>
<keyword evidence="8" id="KW-0732">Signal</keyword>
<dbReference type="PROSITE" id="PS00136">
    <property type="entry name" value="SUBTILASE_ASP"/>
    <property type="match status" value="1"/>
</dbReference>
<evidence type="ECO:0000256" key="6">
    <source>
        <dbReference type="RuleBase" id="RU003355"/>
    </source>
</evidence>
<comment type="similarity">
    <text evidence="1 5 6">Belongs to the peptidase S8 family.</text>
</comment>
<dbReference type="InterPro" id="IPR050131">
    <property type="entry name" value="Peptidase_S8_subtilisin-like"/>
</dbReference>
<feature type="compositionally biased region" description="Pro residues" evidence="7">
    <location>
        <begin position="510"/>
        <end position="531"/>
    </location>
</feature>
<feature type="active site" description="Charge relay system" evidence="5">
    <location>
        <position position="419"/>
    </location>
</feature>
<evidence type="ECO:0000256" key="8">
    <source>
        <dbReference type="SAM" id="SignalP"/>
    </source>
</evidence>
<protein>
    <submittedName>
        <fullName evidence="10">Subtilase family protein</fullName>
    </submittedName>
</protein>
<evidence type="ECO:0000256" key="7">
    <source>
        <dbReference type="SAM" id="MobiDB-lite"/>
    </source>
</evidence>
<dbReference type="GO" id="GO:0004252">
    <property type="term" value="F:serine-type endopeptidase activity"/>
    <property type="evidence" value="ECO:0007669"/>
    <property type="project" value="UniProtKB-UniRule"/>
</dbReference>
<dbReference type="PANTHER" id="PTHR43806">
    <property type="entry name" value="PEPTIDASE S8"/>
    <property type="match status" value="1"/>
</dbReference>
<proteinExistence type="inferred from homology"/>
<feature type="active site" description="Charge relay system" evidence="5">
    <location>
        <position position="248"/>
    </location>
</feature>
<dbReference type="RefSeq" id="WP_090760603.1">
    <property type="nucleotide sequence ID" value="NZ_FNFB01000002.1"/>
</dbReference>
<feature type="domain" description="Peptidase S8/S53" evidence="9">
    <location>
        <begin position="178"/>
        <end position="452"/>
    </location>
</feature>
<dbReference type="InterPro" id="IPR015500">
    <property type="entry name" value="Peptidase_S8_subtilisin-rel"/>
</dbReference>
<evidence type="ECO:0000256" key="3">
    <source>
        <dbReference type="ARBA" id="ARBA00022801"/>
    </source>
</evidence>
<accession>A0A1G8VKX7</accession>
<feature type="region of interest" description="Disordered" evidence="7">
    <location>
        <begin position="478"/>
        <end position="531"/>
    </location>
</feature>
<dbReference type="InterPro" id="IPR022398">
    <property type="entry name" value="Peptidase_S8_His-AS"/>
</dbReference>
<evidence type="ECO:0000256" key="5">
    <source>
        <dbReference type="PROSITE-ProRule" id="PRU01240"/>
    </source>
</evidence>
<reference evidence="10 11" key="1">
    <citation type="submission" date="2016-10" db="EMBL/GenBank/DDBJ databases">
        <authorList>
            <person name="de Groot N.N."/>
        </authorList>
    </citation>
    <scope>NUCLEOTIDE SEQUENCE [LARGE SCALE GENOMIC DNA]</scope>
    <source>
        <strain evidence="10 11">CGMCC 4.5681</strain>
    </source>
</reference>
<feature type="active site" description="Charge relay system" evidence="5">
    <location>
        <position position="187"/>
    </location>
</feature>
<feature type="compositionally biased region" description="Acidic residues" evidence="7">
    <location>
        <begin position="64"/>
        <end position="75"/>
    </location>
</feature>
<sequence length="672" mass="69594">MRFRPLIVCSIALALLPLSAPAHADPTPLPTPVQAPVQAPDVAPTPPQAPPEEPAQDPVAPEDVTPEDLTPEDVTPEDKVEDGLGVDGGSERAVVELTGTAEHDPVARQAAADSVDVLLQPQDQPFMVVEGTADELAALAEDPRVSSIHRDRTYTPVALGPSLSLIGADRAHARNVTGAGQAVAVLDTGIDPDHPWFQGRILAQACFSAVEDGVESLCPNGLTEQTDGDAADATTERCLSGGVNLCDHGSHVAGIAAGTGGVAPGAGIVAVQVFSRVNDEDVCGEPSCLLAYESSLRQAMDYVTNLQLPQPIAAVNLSLGGMPSDTVCDTSEEGEIFKPKIDALLAKGIATVVAAGNEYTDGASAPACVSTAVAVGANDAQDLVADFSNRGALLDFFAPGVDIESAVPDDSTMVYSGTSMATPHVTGALALMRQAYPGTPTAELVETLKRTGRPYVYDSNGTQVTTPRLDLAAALGDAPVQPPVTQSPALPSEPDVPDVPEPDPYVSGPTPEPDAPADPQPQPQPSVSPVPLPRVTVTVTVTQTPPSASAVCTRATKAKKLTSAKWAVEIHRSSGTIPDATLGCYLKLISKSSKVFPELTKASSLGTAYRVLKNTRTGKARLDSALLTAWLNWAHGVNGTSAMVAAEKVRMSRKPSAATLKKATTKVLKTTK</sequence>
<dbReference type="GO" id="GO:0006508">
    <property type="term" value="P:proteolysis"/>
    <property type="evidence" value="ECO:0007669"/>
    <property type="project" value="UniProtKB-KW"/>
</dbReference>
<dbReference type="InterPro" id="IPR023828">
    <property type="entry name" value="Peptidase_S8_Ser-AS"/>
</dbReference>
<dbReference type="EMBL" id="FNFB01000002">
    <property type="protein sequence ID" value="SDJ66672.1"/>
    <property type="molecule type" value="Genomic_DNA"/>
</dbReference>
<dbReference type="PROSITE" id="PS00137">
    <property type="entry name" value="SUBTILASE_HIS"/>
    <property type="match status" value="1"/>
</dbReference>
<dbReference type="AlphaFoldDB" id="A0A1G8VKX7"/>
<dbReference type="Proteomes" id="UP000198683">
    <property type="component" value="Unassembled WGS sequence"/>
</dbReference>
<dbReference type="PRINTS" id="PR00723">
    <property type="entry name" value="SUBTILISIN"/>
</dbReference>
<dbReference type="InterPro" id="IPR023827">
    <property type="entry name" value="Peptidase_S8_Asp-AS"/>
</dbReference>
<name>A0A1G8VKX7_9ACTN</name>
<evidence type="ECO:0000313" key="10">
    <source>
        <dbReference type="EMBL" id="SDJ66672.1"/>
    </source>
</evidence>
<feature type="region of interest" description="Disordered" evidence="7">
    <location>
        <begin position="27"/>
        <end position="89"/>
    </location>
</feature>
<dbReference type="OrthoDB" id="9766923at2"/>
<evidence type="ECO:0000256" key="2">
    <source>
        <dbReference type="ARBA" id="ARBA00022670"/>
    </source>
</evidence>
<gene>
    <name evidence="10" type="ORF">SAMN05421874_102627</name>
</gene>
<keyword evidence="11" id="KW-1185">Reference proteome</keyword>
<dbReference type="STRING" id="683260.SAMN05421874_102627"/>
<dbReference type="PROSITE" id="PS00138">
    <property type="entry name" value="SUBTILASE_SER"/>
    <property type="match status" value="1"/>
</dbReference>
<evidence type="ECO:0000256" key="1">
    <source>
        <dbReference type="ARBA" id="ARBA00011073"/>
    </source>
</evidence>
<evidence type="ECO:0000259" key="9">
    <source>
        <dbReference type="Pfam" id="PF00082"/>
    </source>
</evidence>
<dbReference type="InterPro" id="IPR036852">
    <property type="entry name" value="Peptidase_S8/S53_dom_sf"/>
</dbReference>
<evidence type="ECO:0000313" key="11">
    <source>
        <dbReference type="Proteomes" id="UP000198683"/>
    </source>
</evidence>
<feature type="signal peptide" evidence="8">
    <location>
        <begin position="1"/>
        <end position="24"/>
    </location>
</feature>
<keyword evidence="3 5" id="KW-0378">Hydrolase</keyword>
<dbReference type="SUPFAM" id="SSF52743">
    <property type="entry name" value="Subtilisin-like"/>
    <property type="match status" value="1"/>
</dbReference>
<keyword evidence="2 5" id="KW-0645">Protease</keyword>
<dbReference type="Gene3D" id="3.40.50.200">
    <property type="entry name" value="Peptidase S8/S53 domain"/>
    <property type="match status" value="1"/>
</dbReference>
<keyword evidence="4 5" id="KW-0720">Serine protease</keyword>
<dbReference type="PANTHER" id="PTHR43806:SF11">
    <property type="entry name" value="CEREVISIN-RELATED"/>
    <property type="match status" value="1"/>
</dbReference>
<dbReference type="Pfam" id="PF00082">
    <property type="entry name" value="Peptidase_S8"/>
    <property type="match status" value="1"/>
</dbReference>
<organism evidence="10 11">
    <name type="scientific">Nonomuraea maritima</name>
    <dbReference type="NCBI Taxonomy" id="683260"/>
    <lineage>
        <taxon>Bacteria</taxon>
        <taxon>Bacillati</taxon>
        <taxon>Actinomycetota</taxon>
        <taxon>Actinomycetes</taxon>
        <taxon>Streptosporangiales</taxon>
        <taxon>Streptosporangiaceae</taxon>
        <taxon>Nonomuraea</taxon>
    </lineage>
</organism>